<keyword evidence="3" id="KW-0436">Ligase</keyword>
<proteinExistence type="predicted"/>
<evidence type="ECO:0000259" key="2">
    <source>
        <dbReference type="Pfam" id="PF13193"/>
    </source>
</evidence>
<dbReference type="Proteomes" id="UP000316639">
    <property type="component" value="Unassembled WGS sequence"/>
</dbReference>
<dbReference type="InterPro" id="IPR050237">
    <property type="entry name" value="ATP-dep_AMP-bd_enzyme"/>
</dbReference>
<evidence type="ECO:0000313" key="4">
    <source>
        <dbReference type="Proteomes" id="UP000316639"/>
    </source>
</evidence>
<evidence type="ECO:0000313" key="3">
    <source>
        <dbReference type="EMBL" id="TWP48508.1"/>
    </source>
</evidence>
<gene>
    <name evidence="3" type="ORF">FKR81_28395</name>
</gene>
<comment type="caution">
    <text evidence="3">The sequence shown here is derived from an EMBL/GenBank/DDBJ whole genome shotgun (WGS) entry which is preliminary data.</text>
</comment>
<dbReference type="AlphaFoldDB" id="A0A563EMU2"/>
<sequence>MTATTVRDLVPAELRHRWAEQGRYPDRDIYDLFSLRVFLRPEQAAVIDDDGEVSYAELNELALLMAANLRRHGVGAGDVVATQLANGRHACAADLAVAALGGVVLPFPVGRGSHEARSLVTRSGAVAVIADEDLAGAVPCPVLTPRELLAPAGAFTPVRSDPNGPARILVSSGSEAEPKMVLYSHNALLGGRGAFVGRLIPPGEELRALFLVPLASSFGSNGTTVTLARHGGTLVVQRKFTPESTLDLIERARPTHLFGVPTMFRMLLDQPRTSDTSSIRVIAPGGAQLDATTAQACRDAFGCTVVNVYGSADGVNCHTALDDPAERTTGAGRPNPAVAEIRLVDDALQPVPVGTAGEIIARGPMSPMRYVGDDDLNARYRTPDGWVRTGDLGVFDSDGYLTVVGRRKDVVIRGGANISPAEVEQAIAAHPAIRDVACVGVPDELMGERLCACLVLTGEVGVECLSEFLAAAGIARFKHPERLLVLDELPLSPAGKVDKEVLRRLAR</sequence>
<dbReference type="Pfam" id="PF00501">
    <property type="entry name" value="AMP-binding"/>
    <property type="match status" value="1"/>
</dbReference>
<dbReference type="EMBL" id="VOBR01000020">
    <property type="protein sequence ID" value="TWP48508.1"/>
    <property type="molecule type" value="Genomic_DNA"/>
</dbReference>
<dbReference type="PANTHER" id="PTHR43767:SF1">
    <property type="entry name" value="NONRIBOSOMAL PEPTIDE SYNTHASE PES1 (EUROFUNG)-RELATED"/>
    <property type="match status" value="1"/>
</dbReference>
<accession>A0A563EMU2</accession>
<dbReference type="InterPro" id="IPR000873">
    <property type="entry name" value="AMP-dep_synth/lig_dom"/>
</dbReference>
<dbReference type="OrthoDB" id="4507402at2"/>
<feature type="domain" description="AMP-dependent synthetase/ligase" evidence="1">
    <location>
        <begin position="40"/>
        <end position="366"/>
    </location>
</feature>
<dbReference type="GO" id="GO:0016878">
    <property type="term" value="F:acid-thiol ligase activity"/>
    <property type="evidence" value="ECO:0007669"/>
    <property type="project" value="UniProtKB-ARBA"/>
</dbReference>
<feature type="domain" description="AMP-binding enzyme C-terminal" evidence="2">
    <location>
        <begin position="422"/>
        <end position="496"/>
    </location>
</feature>
<reference evidence="3 4" key="1">
    <citation type="submission" date="2019-07" db="EMBL/GenBank/DDBJ databases">
        <title>Lentzea xizangensis sp. nov., isolated from Qinghai-Tibetan Plateau Soils.</title>
        <authorList>
            <person name="Huang J."/>
        </authorList>
    </citation>
    <scope>NUCLEOTIDE SEQUENCE [LARGE SCALE GENOMIC DNA]</scope>
    <source>
        <strain evidence="3 4">FXJ1.1311</strain>
    </source>
</reference>
<dbReference type="SUPFAM" id="SSF56801">
    <property type="entry name" value="Acetyl-CoA synthetase-like"/>
    <property type="match status" value="1"/>
</dbReference>
<dbReference type="InterPro" id="IPR045851">
    <property type="entry name" value="AMP-bd_C_sf"/>
</dbReference>
<dbReference type="Gene3D" id="3.40.50.12780">
    <property type="entry name" value="N-terminal domain of ligase-like"/>
    <property type="match status" value="1"/>
</dbReference>
<dbReference type="RefSeq" id="WP_146356294.1">
    <property type="nucleotide sequence ID" value="NZ_VOBR01000020.1"/>
</dbReference>
<dbReference type="InterPro" id="IPR042099">
    <property type="entry name" value="ANL_N_sf"/>
</dbReference>
<evidence type="ECO:0000259" key="1">
    <source>
        <dbReference type="Pfam" id="PF00501"/>
    </source>
</evidence>
<name>A0A563EMU2_9PSEU</name>
<dbReference type="PANTHER" id="PTHR43767">
    <property type="entry name" value="LONG-CHAIN-FATTY-ACID--COA LIGASE"/>
    <property type="match status" value="1"/>
</dbReference>
<organism evidence="3 4">
    <name type="scientific">Lentzea tibetensis</name>
    <dbReference type="NCBI Taxonomy" id="2591470"/>
    <lineage>
        <taxon>Bacteria</taxon>
        <taxon>Bacillati</taxon>
        <taxon>Actinomycetota</taxon>
        <taxon>Actinomycetes</taxon>
        <taxon>Pseudonocardiales</taxon>
        <taxon>Pseudonocardiaceae</taxon>
        <taxon>Lentzea</taxon>
    </lineage>
</organism>
<dbReference type="Pfam" id="PF13193">
    <property type="entry name" value="AMP-binding_C"/>
    <property type="match status" value="1"/>
</dbReference>
<dbReference type="InterPro" id="IPR025110">
    <property type="entry name" value="AMP-bd_C"/>
</dbReference>
<dbReference type="Gene3D" id="3.30.300.30">
    <property type="match status" value="1"/>
</dbReference>
<keyword evidence="4" id="KW-1185">Reference proteome</keyword>
<protein>
    <submittedName>
        <fullName evidence="3">Acyl--CoA ligase</fullName>
    </submittedName>
</protein>